<dbReference type="PANTHER" id="PTHR33164">
    <property type="entry name" value="TRANSCRIPTIONAL REGULATOR, MARR FAMILY"/>
    <property type="match status" value="1"/>
</dbReference>
<organism evidence="2 3">
    <name type="scientific">Phenylobacterium conjunctum</name>
    <dbReference type="NCBI Taxonomy" id="1298959"/>
    <lineage>
        <taxon>Bacteria</taxon>
        <taxon>Pseudomonadati</taxon>
        <taxon>Pseudomonadota</taxon>
        <taxon>Alphaproteobacteria</taxon>
        <taxon>Caulobacterales</taxon>
        <taxon>Caulobacteraceae</taxon>
        <taxon>Phenylobacterium</taxon>
    </lineage>
</organism>
<dbReference type="Gene3D" id="1.10.10.10">
    <property type="entry name" value="Winged helix-like DNA-binding domain superfamily/Winged helix DNA-binding domain"/>
    <property type="match status" value="1"/>
</dbReference>
<dbReference type="SMART" id="SM00347">
    <property type="entry name" value="HTH_MARR"/>
    <property type="match status" value="1"/>
</dbReference>
<evidence type="ECO:0000313" key="3">
    <source>
        <dbReference type="Proteomes" id="UP001597216"/>
    </source>
</evidence>
<evidence type="ECO:0000259" key="1">
    <source>
        <dbReference type="PROSITE" id="PS50995"/>
    </source>
</evidence>
<dbReference type="RefSeq" id="WP_377354391.1">
    <property type="nucleotide sequence ID" value="NZ_JBHTLQ010000047.1"/>
</dbReference>
<dbReference type="Pfam" id="PF01047">
    <property type="entry name" value="MarR"/>
    <property type="match status" value="1"/>
</dbReference>
<reference evidence="3" key="1">
    <citation type="journal article" date="2019" name="Int. J. Syst. Evol. Microbiol.">
        <title>The Global Catalogue of Microorganisms (GCM) 10K type strain sequencing project: providing services to taxonomists for standard genome sequencing and annotation.</title>
        <authorList>
            <consortium name="The Broad Institute Genomics Platform"/>
            <consortium name="The Broad Institute Genome Sequencing Center for Infectious Disease"/>
            <person name="Wu L."/>
            <person name="Ma J."/>
        </authorList>
    </citation>
    <scope>NUCLEOTIDE SEQUENCE [LARGE SCALE GENOMIC DNA]</scope>
    <source>
        <strain evidence="3">CCUG 55074</strain>
    </source>
</reference>
<dbReference type="EMBL" id="JBHTLQ010000047">
    <property type="protein sequence ID" value="MFD1192212.1"/>
    <property type="molecule type" value="Genomic_DNA"/>
</dbReference>
<feature type="domain" description="HTH marR-type" evidence="1">
    <location>
        <begin position="1"/>
        <end position="138"/>
    </location>
</feature>
<dbReference type="InterPro" id="IPR036390">
    <property type="entry name" value="WH_DNA-bd_sf"/>
</dbReference>
<dbReference type="SUPFAM" id="SSF46785">
    <property type="entry name" value="Winged helix' DNA-binding domain"/>
    <property type="match status" value="1"/>
</dbReference>
<comment type="caution">
    <text evidence="2">The sequence shown here is derived from an EMBL/GenBank/DDBJ whole genome shotgun (WGS) entry which is preliminary data.</text>
</comment>
<accession>A0ABW3T674</accession>
<dbReference type="PANTHER" id="PTHR33164:SF43">
    <property type="entry name" value="HTH-TYPE TRANSCRIPTIONAL REPRESSOR YETL"/>
    <property type="match status" value="1"/>
</dbReference>
<dbReference type="InterPro" id="IPR000835">
    <property type="entry name" value="HTH_MarR-typ"/>
</dbReference>
<protein>
    <submittedName>
        <fullName evidence="2">MarR family winged helix-turn-helix transcriptional regulator</fullName>
    </submittedName>
</protein>
<evidence type="ECO:0000313" key="2">
    <source>
        <dbReference type="EMBL" id="MFD1192212.1"/>
    </source>
</evidence>
<sequence>MDPADFARRFEAAYGDIYLLAVRRVRDKRERLSPETTAFLLHLAEAGPMSLTELARHMSRAPSTLSEMIDHLEAKALVKRQADTADARRSLVWLTPEGQARLADALSVLEQARLEAAAARLPQGDRQTLIQLLGDLAAALRKDPP</sequence>
<gene>
    <name evidence="2" type="ORF">ACFQ27_16615</name>
</gene>
<name>A0ABW3T674_9CAUL</name>
<dbReference type="PROSITE" id="PS50995">
    <property type="entry name" value="HTH_MARR_2"/>
    <property type="match status" value="1"/>
</dbReference>
<keyword evidence="3" id="KW-1185">Reference proteome</keyword>
<dbReference type="InterPro" id="IPR036388">
    <property type="entry name" value="WH-like_DNA-bd_sf"/>
</dbReference>
<dbReference type="InterPro" id="IPR039422">
    <property type="entry name" value="MarR/SlyA-like"/>
</dbReference>
<proteinExistence type="predicted"/>
<dbReference type="Proteomes" id="UP001597216">
    <property type="component" value="Unassembled WGS sequence"/>
</dbReference>